<dbReference type="InterPro" id="IPR052917">
    <property type="entry name" value="Stress-Dev_Protein"/>
</dbReference>
<feature type="domain" description="General stress protein FMN-binding split barrel" evidence="1">
    <location>
        <begin position="2"/>
        <end position="148"/>
    </location>
</feature>
<accession>A0ABT7PQ56</accession>
<dbReference type="Proteomes" id="UP001239462">
    <property type="component" value="Unassembled WGS sequence"/>
</dbReference>
<dbReference type="RefSeq" id="WP_149495903.1">
    <property type="nucleotide sequence ID" value="NZ_CP141221.1"/>
</dbReference>
<protein>
    <submittedName>
        <fullName evidence="2">Pyridoxamine 5'-phosphate oxidase family protein</fullName>
    </submittedName>
</protein>
<comment type="caution">
    <text evidence="2">The sequence shown here is derived from an EMBL/GenBank/DDBJ whole genome shotgun (WGS) entry which is preliminary data.</text>
</comment>
<evidence type="ECO:0000313" key="3">
    <source>
        <dbReference type="Proteomes" id="UP001239462"/>
    </source>
</evidence>
<keyword evidence="3" id="KW-1185">Reference proteome</keyword>
<dbReference type="Gene3D" id="2.30.110.10">
    <property type="entry name" value="Electron Transport, Fmn-binding Protein, Chain A"/>
    <property type="match status" value="1"/>
</dbReference>
<proteinExistence type="predicted"/>
<dbReference type="EMBL" id="JASZZN010000024">
    <property type="protein sequence ID" value="MDM4018639.1"/>
    <property type="molecule type" value="Genomic_DNA"/>
</dbReference>
<gene>
    <name evidence="2" type="ORF">QTN89_24515</name>
</gene>
<dbReference type="InterPro" id="IPR012349">
    <property type="entry name" value="Split_barrel_FMN-bd"/>
</dbReference>
<reference evidence="2 3" key="1">
    <citation type="submission" date="2023-06" db="EMBL/GenBank/DDBJ databases">
        <title>Roseiconus lacunae JC819 isolated from Gulf of Mannar region, Tamil Nadu.</title>
        <authorList>
            <person name="Pk S."/>
            <person name="Ch S."/>
            <person name="Ch V.R."/>
        </authorList>
    </citation>
    <scope>NUCLEOTIDE SEQUENCE [LARGE SCALE GENOMIC DNA]</scope>
    <source>
        <strain evidence="2 3">JC819</strain>
    </source>
</reference>
<dbReference type="Pfam" id="PF16242">
    <property type="entry name" value="Pyrid_ox_like"/>
    <property type="match status" value="1"/>
</dbReference>
<name>A0ABT7PQ56_9BACT</name>
<evidence type="ECO:0000313" key="2">
    <source>
        <dbReference type="EMBL" id="MDM4018639.1"/>
    </source>
</evidence>
<dbReference type="PANTHER" id="PTHR34818">
    <property type="entry name" value="PROTEIN BLI-3"/>
    <property type="match status" value="1"/>
</dbReference>
<dbReference type="InterPro" id="IPR038725">
    <property type="entry name" value="YdaG_split_barrel_FMN-bd"/>
</dbReference>
<sequence length="160" mass="17855">MDKHEKLISLLEDFNNAMLVTRTSAGELDARPMAIADVEENGTLWFVSDRNSGKIADLMLDQDVAVTMQSSNKFVSVTGKCQAVEDRQKVDDLWNEAFKVWFPEGKSDPSIILLRIDPARGEYWDNSGLQGIKYLVKAGKAYWQGERPTPDASINAAVTM</sequence>
<dbReference type="SUPFAM" id="SSF50475">
    <property type="entry name" value="FMN-binding split barrel"/>
    <property type="match status" value="1"/>
</dbReference>
<organism evidence="2 3">
    <name type="scientific">Roseiconus lacunae</name>
    <dbReference type="NCBI Taxonomy" id="2605694"/>
    <lineage>
        <taxon>Bacteria</taxon>
        <taxon>Pseudomonadati</taxon>
        <taxon>Planctomycetota</taxon>
        <taxon>Planctomycetia</taxon>
        <taxon>Pirellulales</taxon>
        <taxon>Pirellulaceae</taxon>
        <taxon>Roseiconus</taxon>
    </lineage>
</organism>
<evidence type="ECO:0000259" key="1">
    <source>
        <dbReference type="Pfam" id="PF16242"/>
    </source>
</evidence>
<dbReference type="PANTHER" id="PTHR34818:SF1">
    <property type="entry name" value="PROTEIN BLI-3"/>
    <property type="match status" value="1"/>
</dbReference>